<proteinExistence type="predicted"/>
<evidence type="ECO:0000256" key="2">
    <source>
        <dbReference type="PROSITE-ProRule" id="PRU00339"/>
    </source>
</evidence>
<dbReference type="GO" id="GO:0101031">
    <property type="term" value="C:protein folding chaperone complex"/>
    <property type="evidence" value="ECO:0007669"/>
    <property type="project" value="TreeGrafter"/>
</dbReference>
<dbReference type="InterPro" id="IPR019734">
    <property type="entry name" value="TPR_rpt"/>
</dbReference>
<feature type="repeat" description="TPR" evidence="2">
    <location>
        <begin position="264"/>
        <end position="297"/>
    </location>
</feature>
<evidence type="ECO:0000256" key="1">
    <source>
        <dbReference type="ARBA" id="ARBA00022803"/>
    </source>
</evidence>
<name>S8EAP1_FOMSC</name>
<dbReference type="PANTHER" id="PTHR46423:SF1">
    <property type="entry name" value="RNA POLYMERASE II-ASSOCIATED PROTEIN 3"/>
    <property type="match status" value="1"/>
</dbReference>
<feature type="zinc finger region" description="C3H1-type" evidence="3">
    <location>
        <begin position="379"/>
        <end position="406"/>
    </location>
</feature>
<keyword evidence="3" id="KW-0863">Zinc-finger</keyword>
<dbReference type="STRING" id="743788.S8EAP1"/>
<dbReference type="PANTHER" id="PTHR46423">
    <property type="entry name" value="RNA POLYMERASE II-ASSOCIATED PROTEIN 3"/>
    <property type="match status" value="1"/>
</dbReference>
<dbReference type="PROSITE" id="PS50005">
    <property type="entry name" value="TPR"/>
    <property type="match status" value="1"/>
</dbReference>
<evidence type="ECO:0000256" key="3">
    <source>
        <dbReference type="PROSITE-ProRule" id="PRU00723"/>
    </source>
</evidence>
<keyword evidence="3" id="KW-0479">Metal-binding</keyword>
<dbReference type="Gene3D" id="1.25.40.10">
    <property type="entry name" value="Tetratricopeptide repeat domain"/>
    <property type="match status" value="1"/>
</dbReference>
<dbReference type="Gene3D" id="3.30.1370.210">
    <property type="match status" value="1"/>
</dbReference>
<protein>
    <recommendedName>
        <fullName evidence="4">C3H1-type domain-containing protein</fullName>
    </recommendedName>
</protein>
<dbReference type="GO" id="GO:0008270">
    <property type="term" value="F:zinc ion binding"/>
    <property type="evidence" value="ECO:0007669"/>
    <property type="project" value="UniProtKB-KW"/>
</dbReference>
<keyword evidence="1 2" id="KW-0802">TPR repeat</keyword>
<feature type="zinc finger region" description="C3H1-type" evidence="3">
    <location>
        <begin position="345"/>
        <end position="372"/>
    </location>
</feature>
<dbReference type="Proteomes" id="UP000015241">
    <property type="component" value="Unassembled WGS sequence"/>
</dbReference>
<feature type="domain" description="C3H1-type" evidence="4">
    <location>
        <begin position="379"/>
        <end position="406"/>
    </location>
</feature>
<feature type="domain" description="C3H1-type" evidence="4">
    <location>
        <begin position="345"/>
        <end position="372"/>
    </location>
</feature>
<dbReference type="AlphaFoldDB" id="S8EAP1"/>
<accession>S8EAP1</accession>
<dbReference type="OrthoDB" id="245563at2759"/>
<evidence type="ECO:0000313" key="6">
    <source>
        <dbReference type="Proteomes" id="UP000015241"/>
    </source>
</evidence>
<dbReference type="eggNOG" id="KOG4234">
    <property type="taxonomic scope" value="Eukaryota"/>
</dbReference>
<dbReference type="PROSITE" id="PS50103">
    <property type="entry name" value="ZF_C3H1"/>
    <property type="match status" value="2"/>
</dbReference>
<dbReference type="EMBL" id="KE504137">
    <property type="protein sequence ID" value="EPT02072.1"/>
    <property type="molecule type" value="Genomic_DNA"/>
</dbReference>
<dbReference type="InterPro" id="IPR000571">
    <property type="entry name" value="Znf_CCCH"/>
</dbReference>
<dbReference type="InterPro" id="IPR051966">
    <property type="entry name" value="RPAP3"/>
</dbReference>
<gene>
    <name evidence="5" type="ORF">FOMPIDRAFT_1160565</name>
</gene>
<dbReference type="InterPro" id="IPR011990">
    <property type="entry name" value="TPR-like_helical_dom_sf"/>
</dbReference>
<reference evidence="5 6" key="1">
    <citation type="journal article" date="2012" name="Science">
        <title>The Paleozoic origin of enzymatic lignin decomposition reconstructed from 31 fungal genomes.</title>
        <authorList>
            <person name="Floudas D."/>
            <person name="Binder M."/>
            <person name="Riley R."/>
            <person name="Barry K."/>
            <person name="Blanchette R.A."/>
            <person name="Henrissat B."/>
            <person name="Martinez A.T."/>
            <person name="Otillar R."/>
            <person name="Spatafora J.W."/>
            <person name="Yadav J.S."/>
            <person name="Aerts A."/>
            <person name="Benoit I."/>
            <person name="Boyd A."/>
            <person name="Carlson A."/>
            <person name="Copeland A."/>
            <person name="Coutinho P.M."/>
            <person name="de Vries R.P."/>
            <person name="Ferreira P."/>
            <person name="Findley K."/>
            <person name="Foster B."/>
            <person name="Gaskell J."/>
            <person name="Glotzer D."/>
            <person name="Gorecki P."/>
            <person name="Heitman J."/>
            <person name="Hesse C."/>
            <person name="Hori C."/>
            <person name="Igarashi K."/>
            <person name="Jurgens J.A."/>
            <person name="Kallen N."/>
            <person name="Kersten P."/>
            <person name="Kohler A."/>
            <person name="Kuees U."/>
            <person name="Kumar T.K.A."/>
            <person name="Kuo A."/>
            <person name="LaButti K."/>
            <person name="Larrondo L.F."/>
            <person name="Lindquist E."/>
            <person name="Ling A."/>
            <person name="Lombard V."/>
            <person name="Lucas S."/>
            <person name="Lundell T."/>
            <person name="Martin R."/>
            <person name="McLaughlin D.J."/>
            <person name="Morgenstern I."/>
            <person name="Morin E."/>
            <person name="Murat C."/>
            <person name="Nagy L.G."/>
            <person name="Nolan M."/>
            <person name="Ohm R.A."/>
            <person name="Patyshakuliyeva A."/>
            <person name="Rokas A."/>
            <person name="Ruiz-Duenas F.J."/>
            <person name="Sabat G."/>
            <person name="Salamov A."/>
            <person name="Samejima M."/>
            <person name="Schmutz J."/>
            <person name="Slot J.C."/>
            <person name="St John F."/>
            <person name="Stenlid J."/>
            <person name="Sun H."/>
            <person name="Sun S."/>
            <person name="Syed K."/>
            <person name="Tsang A."/>
            <person name="Wiebenga A."/>
            <person name="Young D."/>
            <person name="Pisabarro A."/>
            <person name="Eastwood D.C."/>
            <person name="Martin F."/>
            <person name="Cullen D."/>
            <person name="Grigoriev I.V."/>
            <person name="Hibbett D.S."/>
        </authorList>
    </citation>
    <scope>NUCLEOTIDE SEQUENCE</scope>
    <source>
        <strain evidence="6">FP-58527</strain>
    </source>
</reference>
<organism evidence="5 6">
    <name type="scientific">Fomitopsis schrenkii</name>
    <name type="common">Brown rot fungus</name>
    <dbReference type="NCBI Taxonomy" id="2126942"/>
    <lineage>
        <taxon>Eukaryota</taxon>
        <taxon>Fungi</taxon>
        <taxon>Dikarya</taxon>
        <taxon>Basidiomycota</taxon>
        <taxon>Agaricomycotina</taxon>
        <taxon>Agaricomycetes</taxon>
        <taxon>Polyporales</taxon>
        <taxon>Fomitopsis</taxon>
    </lineage>
</organism>
<dbReference type="Pfam" id="PF13432">
    <property type="entry name" value="TPR_16"/>
    <property type="match status" value="1"/>
</dbReference>
<dbReference type="HOGENOM" id="CLU_401773_0_0_1"/>
<sequence>MDITPDQFGPFFRKWQLPWTSGAFHRTTVALNPAGVPAELRPSRLFDAYSVKAVYLKNVSKEHKIYVPASTSTVEGAFSEPGTPLTEALQNQCPAAWAPIGKGFLGYVGDVNSEEESVRLVLEMCGVAVRPGDLGPRPCDVGLVWQGGQCVTLRDVYSERQLPVRSDGRPPRPREMEVTARSVKRANLSKHKRIMADRLKEEGNKFFKQGKNGEAASRYRQAAMIYEPRPVYMSNLAAALLKMERYREAVSAADRAILHEPKNIKARYRRGLAKKAQGVYADAIEDFKSVLRSDPSNEPAREALIEAIRLNNGRRPPEKKPEDMEETDPLWEVMTQSDSSEYGHEGNHTPCRYLNHDGCKHGAKCRFRHAPDEKSVRDQLGRNVCILWLVGKCAHGATCYYAHDKTYLHESGWWNDADKISRVGGGLELNITGHKLTDIDVYLNTLAVVQDPRSDEWMAGRFSSLDDETLHGPLGDVSLVAIQRSANPSAVGDEEYDGEVNFDDEESLWNEEALQREKNLGFTNSEVNELLSHGVRPYDDNAWDVLNALRRQ</sequence>
<dbReference type="InParanoid" id="S8EAP1"/>
<keyword evidence="3" id="KW-0862">Zinc</keyword>
<dbReference type="SUPFAM" id="SSF48452">
    <property type="entry name" value="TPR-like"/>
    <property type="match status" value="1"/>
</dbReference>
<dbReference type="SMART" id="SM00028">
    <property type="entry name" value="TPR"/>
    <property type="match status" value="3"/>
</dbReference>
<keyword evidence="6" id="KW-1185">Reference proteome</keyword>
<evidence type="ECO:0000259" key="4">
    <source>
        <dbReference type="PROSITE" id="PS50103"/>
    </source>
</evidence>
<evidence type="ECO:0000313" key="5">
    <source>
        <dbReference type="EMBL" id="EPT02072.1"/>
    </source>
</evidence>